<gene>
    <name evidence="1" type="ORF">MBHS_02187</name>
</gene>
<evidence type="ECO:0000313" key="2">
    <source>
        <dbReference type="Proteomes" id="UP000236724"/>
    </source>
</evidence>
<dbReference type="RefSeq" id="WP_103920121.1">
    <property type="nucleotide sequence ID" value="NZ_FMSV02000471.1"/>
</dbReference>
<accession>A0A1H6F875</accession>
<dbReference type="AlphaFoldDB" id="A0A1H6F875"/>
<dbReference type="Proteomes" id="UP000236724">
    <property type="component" value="Unassembled WGS sequence"/>
</dbReference>
<sequence length="147" mass="16909">MGHSTFSQKYNGRFTSTLRWSQLDDLWTKLRAQPEGWYAYFVSESLPEAPLDSQALDRFIAEVDALLRKDHQHDYCGIVYADSLEKPAMIKIYDPNNLGASCGSSGVKVHPRWLLSQMPPEAIIDDAPTPMNRKRWWQKIFHSSEHA</sequence>
<organism evidence="1 2">
    <name type="scientific">Candidatus Venteria ishoeyi</name>
    <dbReference type="NCBI Taxonomy" id="1899563"/>
    <lineage>
        <taxon>Bacteria</taxon>
        <taxon>Pseudomonadati</taxon>
        <taxon>Pseudomonadota</taxon>
        <taxon>Gammaproteobacteria</taxon>
        <taxon>Thiotrichales</taxon>
        <taxon>Thiotrichaceae</taxon>
        <taxon>Venteria</taxon>
    </lineage>
</organism>
<dbReference type="EMBL" id="FMSV02000471">
    <property type="protein sequence ID" value="SEH06330.1"/>
    <property type="molecule type" value="Genomic_DNA"/>
</dbReference>
<evidence type="ECO:0000313" key="1">
    <source>
        <dbReference type="EMBL" id="SEH06330.1"/>
    </source>
</evidence>
<proteinExistence type="predicted"/>
<name>A0A1H6F875_9GAMM</name>
<keyword evidence="2" id="KW-1185">Reference proteome</keyword>
<dbReference type="OrthoDB" id="9786540at2"/>
<reference evidence="1 2" key="1">
    <citation type="submission" date="2016-10" db="EMBL/GenBank/DDBJ databases">
        <authorList>
            <person name="de Groot N.N."/>
        </authorList>
    </citation>
    <scope>NUCLEOTIDE SEQUENCE [LARGE SCALE GENOMIC DNA]</scope>
    <source>
        <strain evidence="1">MBHS1</strain>
    </source>
</reference>
<protein>
    <submittedName>
        <fullName evidence="1">Uncharacterized protein</fullName>
    </submittedName>
</protein>